<feature type="domain" description="Doubled CXXCH motif" evidence="8">
    <location>
        <begin position="120"/>
        <end position="157"/>
    </location>
</feature>
<feature type="transmembrane region" description="Helical" evidence="6">
    <location>
        <begin position="349"/>
        <end position="372"/>
    </location>
</feature>
<dbReference type="CDD" id="cd08168">
    <property type="entry name" value="Cytochrom_C3"/>
    <property type="match status" value="2"/>
</dbReference>
<dbReference type="Proteomes" id="UP000000602">
    <property type="component" value="Chromosome"/>
</dbReference>
<evidence type="ECO:0000313" key="9">
    <source>
        <dbReference type="EMBL" id="CAG36714.1"/>
    </source>
</evidence>
<comment type="subcellular location">
    <subcellularLocation>
        <location evidence="1">Membrane</location>
        <topology evidence="1">Multi-pass membrane protein</topology>
    </subcellularLocation>
</comment>
<dbReference type="GO" id="GO:0009055">
    <property type="term" value="F:electron transfer activity"/>
    <property type="evidence" value="ECO:0007669"/>
    <property type="project" value="InterPro"/>
</dbReference>
<evidence type="ECO:0000256" key="5">
    <source>
        <dbReference type="ARBA" id="ARBA00023136"/>
    </source>
</evidence>
<dbReference type="Pfam" id="PF09699">
    <property type="entry name" value="Paired_CXXCH_1"/>
    <property type="match status" value="1"/>
</dbReference>
<dbReference type="HOGENOM" id="CLU_021306_0_0_7"/>
<name>Q6ALR1_DESPS</name>
<keyword evidence="5 6" id="KW-0472">Membrane</keyword>
<dbReference type="GO" id="GO:0016020">
    <property type="term" value="C:membrane"/>
    <property type="evidence" value="ECO:0007669"/>
    <property type="project" value="UniProtKB-SubCell"/>
</dbReference>
<feature type="transmembrane region" description="Helical" evidence="6">
    <location>
        <begin position="259"/>
        <end position="277"/>
    </location>
</feature>
<dbReference type="STRING" id="177439.DP1985"/>
<keyword evidence="4 6" id="KW-1133">Transmembrane helix</keyword>
<dbReference type="Pfam" id="PF01292">
    <property type="entry name" value="Ni_hydr_CYTB"/>
    <property type="match status" value="1"/>
</dbReference>
<dbReference type="InterPro" id="IPR011577">
    <property type="entry name" value="Cyt_b561_bac/Ni-Hgenase"/>
</dbReference>
<feature type="transmembrane region" description="Helical" evidence="6">
    <location>
        <begin position="425"/>
        <end position="446"/>
    </location>
</feature>
<evidence type="ECO:0000259" key="7">
    <source>
        <dbReference type="Pfam" id="PF01292"/>
    </source>
</evidence>
<feature type="domain" description="Cytochrome b561 bacterial/Ni-hydrogenase" evidence="7">
    <location>
        <begin position="300"/>
        <end position="481"/>
    </location>
</feature>
<evidence type="ECO:0000256" key="1">
    <source>
        <dbReference type="ARBA" id="ARBA00004141"/>
    </source>
</evidence>
<dbReference type="AlphaFoldDB" id="Q6ALR1"/>
<proteinExistence type="predicted"/>
<evidence type="ECO:0000256" key="3">
    <source>
        <dbReference type="ARBA" id="ARBA00022729"/>
    </source>
</evidence>
<reference evidence="10" key="1">
    <citation type="journal article" date="2004" name="Environ. Microbiol.">
        <title>The genome of Desulfotalea psychrophila, a sulfate-reducing bacterium from permanently cold Arctic sediments.</title>
        <authorList>
            <person name="Rabus R."/>
            <person name="Ruepp A."/>
            <person name="Frickey T."/>
            <person name="Rattei T."/>
            <person name="Fartmann B."/>
            <person name="Stark M."/>
            <person name="Bauer M."/>
            <person name="Zibat A."/>
            <person name="Lombardot T."/>
            <person name="Becker I."/>
            <person name="Amann J."/>
            <person name="Gellner K."/>
            <person name="Teeling H."/>
            <person name="Leuschner W.D."/>
            <person name="Gloeckner F.-O."/>
            <person name="Lupas A.N."/>
            <person name="Amann R."/>
            <person name="Klenk H.-P."/>
        </authorList>
    </citation>
    <scope>NUCLEOTIDE SEQUENCE [LARGE SCALE GENOMIC DNA]</scope>
    <source>
        <strain evidence="10">DSM 12343 / LSv54</strain>
    </source>
</reference>
<sequence>MLHVIVKISQSDRGITMKRVLLILFVFFVTVLPTMADETCLTCHQESAFVHRCRNIAVSPTTLMESVHAKFACVDCHYKGHEDYPHQKFDSRISCGECHKEALAQYQNSSHYLALRAGNVEAPDCTSCHSQHQVLDPQEAFHGQNGIKACRQCHNDPDKNIRAGLKPALVKGFEHSYHGQMYNLGHDGEEFATCISCHGSHAILGRDNPDATIYQNNLVETCSQCHTDVNTNFSGYLNHYSLDNNESAVLDKLTHFMELLFRGTMIVFGLHTLLWFMRTMVTTGCKATSAAYQSENVIIRFRLQERMMHLIMVLSFLTLAATGLPLKFSNSPFSEWIYKNLIGFDVAAQIHRIAGVVLLVLFIFYVLYLLIYRLIIRGERGMLWGVDSLMLQPKDVADFFRHIAYFLFLRSEPPKFDRWTYWERFDYFAVFWGMFVIGISGLVLLLPMQVTVFFPGWVINFAHIFHSEEALLATAFIFIVHFFNTHLRPGTFPIDDAIFTGRITVEQLQEERPLEYERLLQSGQLDLLRAEPLAHWQVVLLRIMGLSFVFIGLSLLVLIITSVFDLL</sequence>
<feature type="transmembrane region" description="Helical" evidence="6">
    <location>
        <begin position="458"/>
        <end position="483"/>
    </location>
</feature>
<dbReference type="eggNOG" id="COG2864">
    <property type="taxonomic scope" value="Bacteria"/>
</dbReference>
<keyword evidence="10" id="KW-1185">Reference proteome</keyword>
<gene>
    <name evidence="9" type="ordered locus">DP1985</name>
</gene>
<feature type="transmembrane region" description="Helical" evidence="6">
    <location>
        <begin position="310"/>
        <end position="329"/>
    </location>
</feature>
<evidence type="ECO:0000256" key="6">
    <source>
        <dbReference type="SAM" id="Phobius"/>
    </source>
</evidence>
<protein>
    <submittedName>
        <fullName evidence="9">Similar to deca-heme c-type cytochrome</fullName>
    </submittedName>
</protein>
<evidence type="ECO:0000313" key="10">
    <source>
        <dbReference type="Proteomes" id="UP000000602"/>
    </source>
</evidence>
<dbReference type="InterPro" id="IPR010177">
    <property type="entry name" value="Paired_CXXCH_1"/>
</dbReference>
<dbReference type="Gene3D" id="1.10.1130.10">
    <property type="entry name" value="Flavocytochrome C3, Chain A"/>
    <property type="match status" value="1"/>
</dbReference>
<evidence type="ECO:0000256" key="2">
    <source>
        <dbReference type="ARBA" id="ARBA00022692"/>
    </source>
</evidence>
<dbReference type="Gene3D" id="1.20.950.20">
    <property type="entry name" value="Transmembrane di-heme cytochromes, Chain C"/>
    <property type="match status" value="1"/>
</dbReference>
<keyword evidence="3" id="KW-0732">Signal</keyword>
<organism evidence="9 10">
    <name type="scientific">Desulfotalea psychrophila (strain LSv54 / DSM 12343)</name>
    <dbReference type="NCBI Taxonomy" id="177439"/>
    <lineage>
        <taxon>Bacteria</taxon>
        <taxon>Pseudomonadati</taxon>
        <taxon>Thermodesulfobacteriota</taxon>
        <taxon>Desulfobulbia</taxon>
        <taxon>Desulfobulbales</taxon>
        <taxon>Desulfocapsaceae</taxon>
        <taxon>Desulfotalea</taxon>
    </lineage>
</organism>
<evidence type="ECO:0000259" key="8">
    <source>
        <dbReference type="Pfam" id="PF09699"/>
    </source>
</evidence>
<dbReference type="SUPFAM" id="SSF48695">
    <property type="entry name" value="Multiheme cytochromes"/>
    <property type="match status" value="1"/>
</dbReference>
<dbReference type="InterPro" id="IPR051829">
    <property type="entry name" value="Multiheme_Cytochr_ET"/>
</dbReference>
<dbReference type="InterPro" id="IPR036280">
    <property type="entry name" value="Multihaem_cyt_sf"/>
</dbReference>
<feature type="transmembrane region" description="Helical" evidence="6">
    <location>
        <begin position="539"/>
        <end position="564"/>
    </location>
</feature>
<evidence type="ECO:0000256" key="4">
    <source>
        <dbReference type="ARBA" id="ARBA00022989"/>
    </source>
</evidence>
<accession>Q6ALR1</accession>
<keyword evidence="2 6" id="KW-0812">Transmembrane</keyword>
<dbReference type="EMBL" id="CR522870">
    <property type="protein sequence ID" value="CAG36714.1"/>
    <property type="molecule type" value="Genomic_DNA"/>
</dbReference>
<dbReference type="PANTHER" id="PTHR35038">
    <property type="entry name" value="DISSIMILATORY SULFITE REDUCTASE SIRA"/>
    <property type="match status" value="1"/>
</dbReference>
<dbReference type="KEGG" id="dps:DP1985"/>